<organism evidence="1 2">
    <name type="scientific">Limisphaera ngatamarikiensis</name>
    <dbReference type="NCBI Taxonomy" id="1324935"/>
    <lineage>
        <taxon>Bacteria</taxon>
        <taxon>Pseudomonadati</taxon>
        <taxon>Verrucomicrobiota</taxon>
        <taxon>Verrucomicrobiia</taxon>
        <taxon>Limisphaerales</taxon>
        <taxon>Limisphaeraceae</taxon>
        <taxon>Limisphaera</taxon>
    </lineage>
</organism>
<dbReference type="InterPro" id="IPR051828">
    <property type="entry name" value="HAD-like_hydrolase_domain"/>
</dbReference>
<keyword evidence="2" id="KW-1185">Reference proteome</keyword>
<dbReference type="SFLD" id="SFLDS00003">
    <property type="entry name" value="Haloacid_Dehalogenase"/>
    <property type="match status" value="1"/>
</dbReference>
<dbReference type="SFLD" id="SFLDG01129">
    <property type="entry name" value="C1.5:_HAD__Beta-PGM__Phosphata"/>
    <property type="match status" value="1"/>
</dbReference>
<comment type="caution">
    <text evidence="1">The sequence shown here is derived from an EMBL/GenBank/DDBJ whole genome shotgun (WGS) entry which is preliminary data.</text>
</comment>
<keyword evidence="1" id="KW-0378">Hydrolase</keyword>
<dbReference type="InterPro" id="IPR036412">
    <property type="entry name" value="HAD-like_sf"/>
</dbReference>
<dbReference type="Pfam" id="PF00702">
    <property type="entry name" value="Hydrolase"/>
    <property type="match status" value="1"/>
</dbReference>
<dbReference type="PANTHER" id="PTHR46191">
    <property type="match status" value="1"/>
</dbReference>
<dbReference type="Proteomes" id="UP000477311">
    <property type="component" value="Unassembled WGS sequence"/>
</dbReference>
<evidence type="ECO:0000313" key="2">
    <source>
        <dbReference type="Proteomes" id="UP000477311"/>
    </source>
</evidence>
<reference evidence="1 2" key="1">
    <citation type="submission" date="2020-02" db="EMBL/GenBank/DDBJ databases">
        <title>Draft genome sequence of Limisphaera ngatamarikiensis NGM72.4T, a thermophilic Verrucomicrobia grouped in subdivision 3.</title>
        <authorList>
            <person name="Carere C.R."/>
            <person name="Steen J."/>
            <person name="Hugenholtz P."/>
            <person name="Stott M.B."/>
        </authorList>
    </citation>
    <scope>NUCLEOTIDE SEQUENCE [LARGE SCALE GENOMIC DNA]</scope>
    <source>
        <strain evidence="1 2">NGM72.4</strain>
    </source>
</reference>
<dbReference type="GO" id="GO:0016787">
    <property type="term" value="F:hydrolase activity"/>
    <property type="evidence" value="ECO:0007669"/>
    <property type="project" value="UniProtKB-KW"/>
</dbReference>
<dbReference type="PANTHER" id="PTHR46191:SF2">
    <property type="entry name" value="HALOACID DEHALOGENASE-LIKE HYDROLASE DOMAIN-CONTAINING PROTEIN 3"/>
    <property type="match status" value="1"/>
</dbReference>
<dbReference type="Gene3D" id="1.20.120.1600">
    <property type="match status" value="1"/>
</dbReference>
<name>A0A6M1RL80_9BACT</name>
<evidence type="ECO:0000313" key="1">
    <source>
        <dbReference type="EMBL" id="NGO38413.1"/>
    </source>
</evidence>
<sequence length="252" mass="28539">MKVRAVLFDIYGTLFRVGLPPADADLQWQQLFEEMLGGPPPLNRLHFAAACSRAVARRHETARARGIPHPEVLWPAVVTEVIPELRRLPQSQLDRFIYRQMQIGRHIELYPGAVPVLRMLSTRHCFLGLVSNAQAYTLLELKLHLGRAGLDLEHFRPDLRFFSFEHGYAKPDPHVFQWVTNRLDSLGVGPTETLMVGDRLDNDIEPARVFGLQTWHLQTATGDGRTSGSWDRLRAWLEQTTAGAESASDTRS</sequence>
<proteinExistence type="predicted"/>
<dbReference type="SUPFAM" id="SSF56784">
    <property type="entry name" value="HAD-like"/>
    <property type="match status" value="1"/>
</dbReference>
<protein>
    <submittedName>
        <fullName evidence="1">HAD family hydrolase</fullName>
    </submittedName>
</protein>
<dbReference type="AlphaFoldDB" id="A0A6M1RL80"/>
<dbReference type="EMBL" id="JAAKYA010000015">
    <property type="protein sequence ID" value="NGO38413.1"/>
    <property type="molecule type" value="Genomic_DNA"/>
</dbReference>
<gene>
    <name evidence="1" type="ORF">G4L39_03240</name>
</gene>
<dbReference type="InterPro" id="IPR023214">
    <property type="entry name" value="HAD_sf"/>
</dbReference>
<accession>A0A6M1RL80</accession>
<dbReference type="RefSeq" id="WP_165105871.1">
    <property type="nucleotide sequence ID" value="NZ_JAAKYA010000015.1"/>
</dbReference>
<dbReference type="Gene3D" id="3.40.50.1000">
    <property type="entry name" value="HAD superfamily/HAD-like"/>
    <property type="match status" value="1"/>
</dbReference>